<sequence>MRNAKFWILSVCFATALTGTAFLAGSSNSISAEPREDLKDHWRNHDGHWSYWNEADKQWYYTDGVHWFFSTGKGWELYRFDKKFGHEGFEHGTYKVPTPEVKVVVPRHEVWHR</sequence>
<protein>
    <submittedName>
        <fullName evidence="2">Uncharacterized protein</fullName>
    </submittedName>
</protein>
<dbReference type="RefSeq" id="WP_213498797.1">
    <property type="nucleotide sequence ID" value="NZ_CP074694.1"/>
</dbReference>
<accession>A0A8E6BBC4</accession>
<dbReference type="Proteomes" id="UP000676194">
    <property type="component" value="Chromosome"/>
</dbReference>
<name>A0A8E6BBC4_9BACT</name>
<feature type="chain" id="PRO_5034191420" evidence="1">
    <location>
        <begin position="24"/>
        <end position="113"/>
    </location>
</feature>
<gene>
    <name evidence="2" type="ORF">KIH39_07885</name>
</gene>
<evidence type="ECO:0000256" key="1">
    <source>
        <dbReference type="SAM" id="SignalP"/>
    </source>
</evidence>
<keyword evidence="1" id="KW-0732">Signal</keyword>
<dbReference type="AlphaFoldDB" id="A0A8E6BBC4"/>
<reference evidence="2" key="1">
    <citation type="submission" date="2021-05" db="EMBL/GenBank/DDBJ databases">
        <title>Complete genome sequence of the cellulolytic planctomycete Telmatocola sphagniphila SP2T and characterization of the first cellulase from planctomycetes.</title>
        <authorList>
            <person name="Rakitin A.L."/>
            <person name="Beletsky A.V."/>
            <person name="Naumoff D.G."/>
            <person name="Kulichevskaya I.S."/>
            <person name="Mardanov A.V."/>
            <person name="Ravin N.V."/>
            <person name="Dedysh S.N."/>
        </authorList>
    </citation>
    <scope>NUCLEOTIDE SEQUENCE</scope>
    <source>
        <strain evidence="2">SP2T</strain>
    </source>
</reference>
<organism evidence="2 3">
    <name type="scientific">Telmatocola sphagniphila</name>
    <dbReference type="NCBI Taxonomy" id="1123043"/>
    <lineage>
        <taxon>Bacteria</taxon>
        <taxon>Pseudomonadati</taxon>
        <taxon>Planctomycetota</taxon>
        <taxon>Planctomycetia</taxon>
        <taxon>Gemmatales</taxon>
        <taxon>Gemmataceae</taxon>
    </lineage>
</organism>
<feature type="signal peptide" evidence="1">
    <location>
        <begin position="1"/>
        <end position="23"/>
    </location>
</feature>
<keyword evidence="3" id="KW-1185">Reference proteome</keyword>
<proteinExistence type="predicted"/>
<dbReference type="KEGG" id="tsph:KIH39_07885"/>
<evidence type="ECO:0000313" key="3">
    <source>
        <dbReference type="Proteomes" id="UP000676194"/>
    </source>
</evidence>
<dbReference type="EMBL" id="CP074694">
    <property type="protein sequence ID" value="QVL33815.1"/>
    <property type="molecule type" value="Genomic_DNA"/>
</dbReference>
<evidence type="ECO:0000313" key="2">
    <source>
        <dbReference type="EMBL" id="QVL33815.1"/>
    </source>
</evidence>